<gene>
    <name evidence="1" type="ORF">PVK06_011249</name>
</gene>
<organism evidence="1 2">
    <name type="scientific">Gossypium arboreum</name>
    <name type="common">Tree cotton</name>
    <name type="synonym">Gossypium nanking</name>
    <dbReference type="NCBI Taxonomy" id="29729"/>
    <lineage>
        <taxon>Eukaryota</taxon>
        <taxon>Viridiplantae</taxon>
        <taxon>Streptophyta</taxon>
        <taxon>Embryophyta</taxon>
        <taxon>Tracheophyta</taxon>
        <taxon>Spermatophyta</taxon>
        <taxon>Magnoliopsida</taxon>
        <taxon>eudicotyledons</taxon>
        <taxon>Gunneridae</taxon>
        <taxon>Pentapetalae</taxon>
        <taxon>rosids</taxon>
        <taxon>malvids</taxon>
        <taxon>Malvales</taxon>
        <taxon>Malvaceae</taxon>
        <taxon>Malvoideae</taxon>
        <taxon>Gossypium</taxon>
    </lineage>
</organism>
<dbReference type="EMBL" id="JARKNE010000004">
    <property type="protein sequence ID" value="KAK5835558.1"/>
    <property type="molecule type" value="Genomic_DNA"/>
</dbReference>
<protein>
    <submittedName>
        <fullName evidence="1">Uncharacterized protein</fullName>
    </submittedName>
</protein>
<accession>A0ABR0Q8F3</accession>
<dbReference type="Proteomes" id="UP001358586">
    <property type="component" value="Chromosome 4"/>
</dbReference>
<evidence type="ECO:0000313" key="1">
    <source>
        <dbReference type="EMBL" id="KAK5835558.1"/>
    </source>
</evidence>
<reference evidence="1 2" key="1">
    <citation type="submission" date="2023-03" db="EMBL/GenBank/DDBJ databases">
        <title>WGS of Gossypium arboreum.</title>
        <authorList>
            <person name="Yu D."/>
        </authorList>
    </citation>
    <scope>NUCLEOTIDE SEQUENCE [LARGE SCALE GENOMIC DNA]</scope>
    <source>
        <tissue evidence="1">Leaf</tissue>
    </source>
</reference>
<comment type="caution">
    <text evidence="1">The sequence shown here is derived from an EMBL/GenBank/DDBJ whole genome shotgun (WGS) entry which is preliminary data.</text>
</comment>
<keyword evidence="2" id="KW-1185">Reference proteome</keyword>
<sequence length="134" mass="14470">MGHSLTDCLMLSPADNNKASNDPPYSIALKAESNLVGKESIKLNAFAKKTGTQASYIGTMVKEPDDNDMAAEYIVLQGEVIGGRQLANWLEGLQEQESGCNKLEIGAVNASNMEMGRSLVALKKSSWRRLIPAN</sequence>
<evidence type="ECO:0000313" key="2">
    <source>
        <dbReference type="Proteomes" id="UP001358586"/>
    </source>
</evidence>
<proteinExistence type="predicted"/>
<name>A0ABR0Q8F3_GOSAR</name>